<evidence type="ECO:0000313" key="2">
    <source>
        <dbReference type="Proteomes" id="UP001165079"/>
    </source>
</evidence>
<name>A0A9W6SIH9_9ACTN</name>
<accession>A0A9W6SIH9</accession>
<dbReference type="InterPro" id="IPR038287">
    <property type="entry name" value="Cse2_sf"/>
</dbReference>
<dbReference type="NCBIfam" id="TIGR02548">
    <property type="entry name" value="casB_cse2"/>
    <property type="match status" value="1"/>
</dbReference>
<comment type="caution">
    <text evidence="1">The sequence shown here is derived from an EMBL/GenBank/DDBJ whole genome shotgun (WGS) entry which is preliminary data.</text>
</comment>
<dbReference type="AlphaFoldDB" id="A0A9W6SIH9"/>
<dbReference type="Proteomes" id="UP001165079">
    <property type="component" value="Unassembled WGS sequence"/>
</dbReference>
<organism evidence="1 2">
    <name type="scientific">Actinorhabdospora filicis</name>
    <dbReference type="NCBI Taxonomy" id="1785913"/>
    <lineage>
        <taxon>Bacteria</taxon>
        <taxon>Bacillati</taxon>
        <taxon>Actinomycetota</taxon>
        <taxon>Actinomycetes</taxon>
        <taxon>Micromonosporales</taxon>
        <taxon>Micromonosporaceae</taxon>
        <taxon>Actinorhabdospora</taxon>
    </lineage>
</organism>
<dbReference type="RefSeq" id="WP_285662805.1">
    <property type="nucleotide sequence ID" value="NZ_BSTX01000001.1"/>
</dbReference>
<dbReference type="Pfam" id="PF09485">
    <property type="entry name" value="CRISPR_Cse2"/>
    <property type="match status" value="1"/>
</dbReference>
<evidence type="ECO:0000313" key="1">
    <source>
        <dbReference type="EMBL" id="GLZ77714.1"/>
    </source>
</evidence>
<protein>
    <recommendedName>
        <fullName evidence="3">Type I-E CRISPR-associated protein Cse2/CasB</fullName>
    </recommendedName>
</protein>
<dbReference type="InterPro" id="IPR013382">
    <property type="entry name" value="CRISPR-assoc_prot_Cse2"/>
</dbReference>
<reference evidence="1" key="1">
    <citation type="submission" date="2023-03" db="EMBL/GenBank/DDBJ databases">
        <title>Actinorhabdospora filicis NBRC 111898.</title>
        <authorList>
            <person name="Ichikawa N."/>
            <person name="Sato H."/>
            <person name="Tonouchi N."/>
        </authorList>
    </citation>
    <scope>NUCLEOTIDE SEQUENCE</scope>
    <source>
        <strain evidence="1">NBRC 111898</strain>
    </source>
</reference>
<proteinExistence type="predicted"/>
<dbReference type="CDD" id="cd09731">
    <property type="entry name" value="Cse2_I-E"/>
    <property type="match status" value="1"/>
</dbReference>
<gene>
    <name evidence="1" type="ORF">Afil01_25210</name>
</gene>
<dbReference type="Gene3D" id="1.10.520.40">
    <property type="entry name" value="CRISPR-associated protein Cse2"/>
    <property type="match status" value="1"/>
</dbReference>
<keyword evidence="2" id="KW-1185">Reference proteome</keyword>
<evidence type="ECO:0008006" key="3">
    <source>
        <dbReference type="Google" id="ProtNLM"/>
    </source>
</evidence>
<dbReference type="EMBL" id="BSTX01000001">
    <property type="protein sequence ID" value="GLZ77714.1"/>
    <property type="molecule type" value="Genomic_DNA"/>
</dbReference>
<sequence length="200" mass="21784">MPTDPPHVLRGRLPAYVGTSVAVRQSGYRKGVPSAAAELARLRRAYGKAPGEVLDVATETAVDPGLFGVPPDDAPTRVEWAVHLAVCLHAHHQQSVTESGMHRQGVGFGRAVGELMNAETQHADALRKRFTAAGTATDLDELAVHLRGLIGRLRQHRIALDYGRLAADLFAWQDPAEVPGVRMAWSRDLYTARKADKEQE</sequence>